<name>A0A0L6VIC8_9BASI</name>
<gene>
    <name evidence="2" type="ORF">VP01_154g12</name>
</gene>
<organism evidence="2 3">
    <name type="scientific">Puccinia sorghi</name>
    <dbReference type="NCBI Taxonomy" id="27349"/>
    <lineage>
        <taxon>Eukaryota</taxon>
        <taxon>Fungi</taxon>
        <taxon>Dikarya</taxon>
        <taxon>Basidiomycota</taxon>
        <taxon>Pucciniomycotina</taxon>
        <taxon>Pucciniomycetes</taxon>
        <taxon>Pucciniales</taxon>
        <taxon>Pucciniaceae</taxon>
        <taxon>Puccinia</taxon>
    </lineage>
</organism>
<feature type="chain" id="PRO_5012881554" evidence="1">
    <location>
        <begin position="16"/>
        <end position="36"/>
    </location>
</feature>
<keyword evidence="1" id="KW-0732">Signal</keyword>
<proteinExistence type="predicted"/>
<accession>A0A0L6VIC8</accession>
<dbReference type="AlphaFoldDB" id="A0A0L6VIC8"/>
<protein>
    <submittedName>
        <fullName evidence="2">Putative signal peptide protein</fullName>
    </submittedName>
</protein>
<reference evidence="2 3" key="1">
    <citation type="submission" date="2015-08" db="EMBL/GenBank/DDBJ databases">
        <title>Next Generation Sequencing and Analysis of the Genome of Puccinia sorghi L Schw, the Causal Agent of Maize Common Rust.</title>
        <authorList>
            <person name="Rochi L."/>
            <person name="Burguener G."/>
            <person name="Darino M."/>
            <person name="Turjanski A."/>
            <person name="Kreff E."/>
            <person name="Dieguez M.J."/>
            <person name="Sacco F."/>
        </authorList>
    </citation>
    <scope>NUCLEOTIDE SEQUENCE [LARGE SCALE GENOMIC DNA]</scope>
    <source>
        <strain evidence="2 3">RO10H11247</strain>
    </source>
</reference>
<keyword evidence="3" id="KW-1185">Reference proteome</keyword>
<sequence>MGIALLLCIFPLCDLFCLHFQTIFPANSITFFLFKN</sequence>
<comment type="caution">
    <text evidence="2">The sequence shown here is derived from an EMBL/GenBank/DDBJ whole genome shotgun (WGS) entry which is preliminary data.</text>
</comment>
<dbReference type="EMBL" id="LAVV01006109">
    <property type="protein sequence ID" value="KNZ60469.1"/>
    <property type="molecule type" value="Genomic_DNA"/>
</dbReference>
<dbReference type="VEuPathDB" id="FungiDB:VP01_154g12"/>
<dbReference type="Proteomes" id="UP000037035">
    <property type="component" value="Unassembled WGS sequence"/>
</dbReference>
<evidence type="ECO:0000313" key="2">
    <source>
        <dbReference type="EMBL" id="KNZ60469.1"/>
    </source>
</evidence>
<feature type="signal peptide" evidence="1">
    <location>
        <begin position="1"/>
        <end position="15"/>
    </location>
</feature>
<evidence type="ECO:0000256" key="1">
    <source>
        <dbReference type="SAM" id="SignalP"/>
    </source>
</evidence>
<evidence type="ECO:0000313" key="3">
    <source>
        <dbReference type="Proteomes" id="UP000037035"/>
    </source>
</evidence>